<reference evidence="1" key="1">
    <citation type="submission" date="2017-11" db="EMBL/GenBank/DDBJ databases">
        <title>The sensing device of the deep-sea amphipod.</title>
        <authorList>
            <person name="Kobayashi H."/>
            <person name="Nagahama T."/>
            <person name="Arai W."/>
            <person name="Sasagawa Y."/>
            <person name="Umeda M."/>
            <person name="Hayashi T."/>
            <person name="Nikaido I."/>
            <person name="Watanabe H."/>
            <person name="Oguri K."/>
            <person name="Kitazato H."/>
            <person name="Fujioka K."/>
            <person name="Kido Y."/>
            <person name="Takami H."/>
        </authorList>
    </citation>
    <scope>NUCLEOTIDE SEQUENCE</scope>
    <source>
        <tissue evidence="1">Whole body</tissue>
    </source>
</reference>
<name>A0A6A7FSD2_9CRUS</name>
<sequence length="408" mass="46007">MNYYQLATKNQNNSAAMLPEVAAIVENFTDIDENVYDLWLRGLSVVEAVTELLKTPEVQEWGAIIPPHTDLTKIVAMDTNDHYRIFYELEKVLMSPQKLSHHCTHQISVQHQKILIERFYALDDCVAREIVGKKLSGRNRKDLDDVADKTGVLLRSCRRQFDNIKRVFKQVEETSGSLVTAIQSHFLLTDQLSRKYAAIVFLLLNRFETSKRKLNYVTFEDLYNCAFAIIDHWSNPVTATTAATTCAAAISGSVANGIGGAAATVSSNKQNTDDTGIDRDFLIQLRDLKCLMEREKEHKSLTLCELRKLGGCSVAEAEATFKQLSRPLCTIAVALHTQKELRDLFVDLVERVVDPVRTLKWNTMQLSTFLSAFTLAGALLLDSCSSLRAAWENYMKVISICVIQLHHF</sequence>
<protein>
    <submittedName>
        <fullName evidence="1">Acidic fibroblast growth factor intracellular-binding protein-like</fullName>
    </submittedName>
</protein>
<accession>A0A6A7FSD2</accession>
<dbReference type="Pfam" id="PF05427">
    <property type="entry name" value="FIBP"/>
    <property type="match status" value="1"/>
</dbReference>
<dbReference type="AlphaFoldDB" id="A0A6A7FSD2"/>
<dbReference type="EMBL" id="IACT01001818">
    <property type="protein sequence ID" value="LAC21140.1"/>
    <property type="molecule type" value="mRNA"/>
</dbReference>
<evidence type="ECO:0000313" key="1">
    <source>
        <dbReference type="EMBL" id="LAC21140.1"/>
    </source>
</evidence>
<proteinExistence type="evidence at transcript level"/>
<organism evidence="1">
    <name type="scientific">Hirondellea gigas</name>
    <dbReference type="NCBI Taxonomy" id="1518452"/>
    <lineage>
        <taxon>Eukaryota</taxon>
        <taxon>Metazoa</taxon>
        <taxon>Ecdysozoa</taxon>
        <taxon>Arthropoda</taxon>
        <taxon>Crustacea</taxon>
        <taxon>Multicrustacea</taxon>
        <taxon>Malacostraca</taxon>
        <taxon>Eumalacostraca</taxon>
        <taxon>Peracarida</taxon>
        <taxon>Amphipoda</taxon>
        <taxon>Amphilochidea</taxon>
        <taxon>Lysianassida</taxon>
        <taxon>Lysianassidira</taxon>
        <taxon>Lysianassoidea</taxon>
        <taxon>Lysianassidae</taxon>
        <taxon>Hirondellea</taxon>
    </lineage>
</organism>
<dbReference type="GO" id="GO:0005634">
    <property type="term" value="C:nucleus"/>
    <property type="evidence" value="ECO:0007669"/>
    <property type="project" value="TreeGrafter"/>
</dbReference>
<dbReference type="PANTHER" id="PTHR13223:SF2">
    <property type="entry name" value="ACIDIC FIBROBLAST GROWTH FACTOR INTRACELLULAR-BINDING PROTEIN"/>
    <property type="match status" value="1"/>
</dbReference>
<dbReference type="PANTHER" id="PTHR13223">
    <property type="entry name" value="ACIDIC FIBROBLAST GROWTH FACTOR INTRACELLULAR BINDING PROTEIN"/>
    <property type="match status" value="1"/>
</dbReference>
<dbReference type="InterPro" id="IPR008614">
    <property type="entry name" value="FIBP"/>
</dbReference>